<accession>L9VLX9</accession>
<dbReference type="RefSeq" id="WP_006091799.1">
    <property type="nucleotide sequence ID" value="NZ_AOHW01000043.1"/>
</dbReference>
<gene>
    <name evidence="1" type="ORF">C496_18288</name>
</gene>
<sequence>MDSLSQLWKRYVARNPDPDAYRVYASFPSRPSDGPPLGALRDRIDDLEYAFGGRLDVTVTRKRMVVTTDTVAIEQFDRTAFERFVAGIENLYGDVYDVVHYTKSRQSDHGFEKSHVLVPVKPLFSKPNEPAGLDRVVSGDQSG</sequence>
<dbReference type="EMBL" id="AOHW01000043">
    <property type="protein sequence ID" value="ELY38215.1"/>
    <property type="molecule type" value="Genomic_DNA"/>
</dbReference>
<dbReference type="Proteomes" id="UP000011599">
    <property type="component" value="Unassembled WGS sequence"/>
</dbReference>
<dbReference type="PATRIC" id="fig|1114856.3.peg.3792"/>
<proteinExistence type="predicted"/>
<evidence type="ECO:0000313" key="2">
    <source>
        <dbReference type="Proteomes" id="UP000011599"/>
    </source>
</evidence>
<evidence type="ECO:0000313" key="1">
    <source>
        <dbReference type="EMBL" id="ELY38215.1"/>
    </source>
</evidence>
<comment type="caution">
    <text evidence="1">The sequence shown here is derived from an EMBL/GenBank/DDBJ whole genome shotgun (WGS) entry which is preliminary data.</text>
</comment>
<dbReference type="eggNOG" id="arCOG11405">
    <property type="taxonomic scope" value="Archaea"/>
</dbReference>
<dbReference type="AlphaFoldDB" id="L9VLX9"/>
<name>L9VLX9_9EURY</name>
<protein>
    <submittedName>
        <fullName evidence="1">Uncharacterized protein</fullName>
    </submittedName>
</protein>
<dbReference type="OrthoDB" id="155527at2157"/>
<keyword evidence="2" id="KW-1185">Reference proteome</keyword>
<organism evidence="1 2">
    <name type="scientific">Natronorubrum tibetense GA33</name>
    <dbReference type="NCBI Taxonomy" id="1114856"/>
    <lineage>
        <taxon>Archaea</taxon>
        <taxon>Methanobacteriati</taxon>
        <taxon>Methanobacteriota</taxon>
        <taxon>Stenosarchaea group</taxon>
        <taxon>Halobacteria</taxon>
        <taxon>Halobacteriales</taxon>
        <taxon>Natrialbaceae</taxon>
        <taxon>Natronorubrum</taxon>
    </lineage>
</organism>
<reference evidence="1 2" key="1">
    <citation type="journal article" date="2014" name="PLoS Genet.">
        <title>Phylogenetically driven sequencing of extremely halophilic archaea reveals strategies for static and dynamic osmo-response.</title>
        <authorList>
            <person name="Becker E.A."/>
            <person name="Seitzer P.M."/>
            <person name="Tritt A."/>
            <person name="Larsen D."/>
            <person name="Krusor M."/>
            <person name="Yao A.I."/>
            <person name="Wu D."/>
            <person name="Madern D."/>
            <person name="Eisen J.A."/>
            <person name="Darling A.E."/>
            <person name="Facciotti M.T."/>
        </authorList>
    </citation>
    <scope>NUCLEOTIDE SEQUENCE [LARGE SCALE GENOMIC DNA]</scope>
    <source>
        <strain evidence="1 2">GA33</strain>
    </source>
</reference>